<dbReference type="InterPro" id="IPR016064">
    <property type="entry name" value="NAD/diacylglycerol_kinase_sf"/>
</dbReference>
<evidence type="ECO:0000259" key="1">
    <source>
        <dbReference type="PROSITE" id="PS50146"/>
    </source>
</evidence>
<accession>A0A8J6Y7K2</accession>
<protein>
    <recommendedName>
        <fullName evidence="1">DAGKc domain-containing protein</fullName>
    </recommendedName>
</protein>
<name>A0A8J6Y7K2_9BACT</name>
<dbReference type="SUPFAM" id="SSF111331">
    <property type="entry name" value="NAD kinase/diacylglycerol kinase-like"/>
    <property type="match status" value="1"/>
</dbReference>
<comment type="caution">
    <text evidence="2">The sequence shown here is derived from an EMBL/GenBank/DDBJ whole genome shotgun (WGS) entry which is preliminary data.</text>
</comment>
<dbReference type="Pfam" id="PF00781">
    <property type="entry name" value="DAGK_cat"/>
    <property type="match status" value="1"/>
</dbReference>
<dbReference type="GO" id="GO:0016301">
    <property type="term" value="F:kinase activity"/>
    <property type="evidence" value="ECO:0007669"/>
    <property type="project" value="InterPro"/>
</dbReference>
<gene>
    <name evidence="2" type="ORF">IFK94_04915</name>
</gene>
<reference evidence="2 3" key="1">
    <citation type="submission" date="2020-08" db="EMBL/GenBank/DDBJ databases">
        <title>Acidobacteriota in marine sediments use diverse sulfur dissimilation pathways.</title>
        <authorList>
            <person name="Wasmund K."/>
        </authorList>
    </citation>
    <scope>NUCLEOTIDE SEQUENCE [LARGE SCALE GENOMIC DNA]</scope>
    <source>
        <strain evidence="2">MAG AM4</strain>
    </source>
</reference>
<dbReference type="EMBL" id="JACXWD010000010">
    <property type="protein sequence ID" value="MBD3867451.1"/>
    <property type="molecule type" value="Genomic_DNA"/>
</dbReference>
<feature type="domain" description="DAGKc" evidence="1">
    <location>
        <begin position="1"/>
        <end position="101"/>
    </location>
</feature>
<proteinExistence type="predicted"/>
<sequence>MAREKDAELVLTRDQADLARQVSRAVDEGVTRLVVGGDDGTLQVAGRGVAGSACSLGIVPLGRGNDFAGALGINPHPAEALAAALEPAVRKIDLGTVNGIPFNCVAGVGFDGDVSAWPGTRSGW</sequence>
<dbReference type="InterPro" id="IPR017438">
    <property type="entry name" value="ATP-NAD_kinase_N"/>
</dbReference>
<dbReference type="AlphaFoldDB" id="A0A8J6Y7K2"/>
<dbReference type="Proteomes" id="UP000648239">
    <property type="component" value="Unassembled WGS sequence"/>
</dbReference>
<dbReference type="Gene3D" id="3.40.50.10330">
    <property type="entry name" value="Probable inorganic polyphosphate/atp-NAD kinase, domain 1"/>
    <property type="match status" value="1"/>
</dbReference>
<organism evidence="2 3">
    <name type="scientific">Candidatus Polarisedimenticola svalbardensis</name>
    <dbReference type="NCBI Taxonomy" id="2886004"/>
    <lineage>
        <taxon>Bacteria</taxon>
        <taxon>Pseudomonadati</taxon>
        <taxon>Acidobacteriota</taxon>
        <taxon>Candidatus Polarisedimenticolia</taxon>
        <taxon>Candidatus Polarisedimenticolales</taxon>
        <taxon>Candidatus Polarisedimenticolaceae</taxon>
        <taxon>Candidatus Polarisedimenticola</taxon>
    </lineage>
</organism>
<dbReference type="PROSITE" id="PS50146">
    <property type="entry name" value="DAGK"/>
    <property type="match status" value="1"/>
</dbReference>
<evidence type="ECO:0000313" key="3">
    <source>
        <dbReference type="Proteomes" id="UP000648239"/>
    </source>
</evidence>
<dbReference type="InterPro" id="IPR001206">
    <property type="entry name" value="Diacylglycerol_kinase_cat_dom"/>
</dbReference>
<evidence type="ECO:0000313" key="2">
    <source>
        <dbReference type="EMBL" id="MBD3867451.1"/>
    </source>
</evidence>